<keyword evidence="1 4" id="KW-0732">Signal</keyword>
<evidence type="ECO:0000256" key="4">
    <source>
        <dbReference type="SAM" id="SignalP"/>
    </source>
</evidence>
<feature type="domain" description="MIR" evidence="5">
    <location>
        <begin position="162"/>
        <end position="217"/>
    </location>
</feature>
<dbReference type="PANTHER" id="PTHR46809">
    <property type="entry name" value="STROMAL CELL-DERIVED FACTOR 2-LIKE PROTEIN"/>
    <property type="match status" value="1"/>
</dbReference>
<dbReference type="Pfam" id="PF02815">
    <property type="entry name" value="MIR"/>
    <property type="match status" value="1"/>
</dbReference>
<protein>
    <submittedName>
        <fullName evidence="6">Stromal cell-derived factor 2</fullName>
    </submittedName>
</protein>
<proteinExistence type="predicted"/>
<dbReference type="PROSITE" id="PS50919">
    <property type="entry name" value="MIR"/>
    <property type="match status" value="3"/>
</dbReference>
<reference evidence="6" key="1">
    <citation type="journal article" date="2022" name="bioRxiv">
        <title>Genomics of Preaxostyla Flagellates Illuminates Evolutionary Transitions and the Path Towards Mitochondrial Loss.</title>
        <authorList>
            <person name="Novak L.V.F."/>
            <person name="Treitli S.C."/>
            <person name="Pyrih J."/>
            <person name="Halakuc P."/>
            <person name="Pipaliya S.V."/>
            <person name="Vacek V."/>
            <person name="Brzon O."/>
            <person name="Soukal P."/>
            <person name="Eme L."/>
            <person name="Dacks J.B."/>
            <person name="Karnkowska A."/>
            <person name="Elias M."/>
            <person name="Hampl V."/>
        </authorList>
    </citation>
    <scope>NUCLEOTIDE SEQUENCE</scope>
    <source>
        <strain evidence="6">RCP-MX</strain>
    </source>
</reference>
<dbReference type="Gene3D" id="2.80.10.50">
    <property type="match status" value="1"/>
</dbReference>
<evidence type="ECO:0000313" key="7">
    <source>
        <dbReference type="Proteomes" id="UP001141327"/>
    </source>
</evidence>
<dbReference type="SUPFAM" id="SSF82109">
    <property type="entry name" value="MIR domain"/>
    <property type="match status" value="1"/>
</dbReference>
<feature type="domain" description="MIR" evidence="5">
    <location>
        <begin position="37"/>
        <end position="92"/>
    </location>
</feature>
<dbReference type="SMART" id="SM00472">
    <property type="entry name" value="MIR"/>
    <property type="match status" value="3"/>
</dbReference>
<keyword evidence="7" id="KW-1185">Reference proteome</keyword>
<comment type="caution">
    <text evidence="6">The sequence shown here is derived from an EMBL/GenBank/DDBJ whole genome shotgun (WGS) entry which is preliminary data.</text>
</comment>
<organism evidence="6 7">
    <name type="scientific">Paratrimastix pyriformis</name>
    <dbReference type="NCBI Taxonomy" id="342808"/>
    <lineage>
        <taxon>Eukaryota</taxon>
        <taxon>Metamonada</taxon>
        <taxon>Preaxostyla</taxon>
        <taxon>Paratrimastigidae</taxon>
        <taxon>Paratrimastix</taxon>
    </lineage>
</organism>
<dbReference type="PANTHER" id="PTHR46809:SF2">
    <property type="entry name" value="GH21273P"/>
    <property type="match status" value="1"/>
</dbReference>
<dbReference type="Proteomes" id="UP001141327">
    <property type="component" value="Unassembled WGS sequence"/>
</dbReference>
<dbReference type="InterPro" id="IPR016093">
    <property type="entry name" value="MIR_motif"/>
</dbReference>
<evidence type="ECO:0000259" key="5">
    <source>
        <dbReference type="PROSITE" id="PS50919"/>
    </source>
</evidence>
<sequence length="287" mass="31569">MRWRSVILVFAATALVASAHEHHKHDDDESEDDSLSFDFVTCGSVIKLVHKATGYRLHSHEVPYGGQGSGQQSVTCFPNSDDSNSLWTVKGAHGSQCKRGTPIQCDATIRLEHAGTHKNLHSHLFRSPLSQQQEVSAFGDASASGDTGDNWKVECVNPKKGQTNWVRGQTVRLVHADTGKLLHSHAKFRYGNPIPGQQEVTAFEKRNPENEWASREGVYVASELSEPEKLRRQEKRARQAERRKEREAAAAKAEAEKGRSSSSRARRPEGPMPLASRPAASCGSGAK</sequence>
<keyword evidence="2" id="KW-0677">Repeat</keyword>
<accession>A0ABQ8UPZ2</accession>
<dbReference type="InterPro" id="IPR036300">
    <property type="entry name" value="MIR_dom_sf"/>
</dbReference>
<feature type="region of interest" description="Disordered" evidence="3">
    <location>
        <begin position="226"/>
        <end position="287"/>
    </location>
</feature>
<dbReference type="EMBL" id="JAPMOS010000015">
    <property type="protein sequence ID" value="KAJ4460096.1"/>
    <property type="molecule type" value="Genomic_DNA"/>
</dbReference>
<gene>
    <name evidence="6" type="ORF">PAPYR_3825</name>
</gene>
<evidence type="ECO:0000256" key="1">
    <source>
        <dbReference type="ARBA" id="ARBA00022729"/>
    </source>
</evidence>
<evidence type="ECO:0000256" key="2">
    <source>
        <dbReference type="ARBA" id="ARBA00022737"/>
    </source>
</evidence>
<feature type="compositionally biased region" description="Basic and acidic residues" evidence="3">
    <location>
        <begin position="226"/>
        <end position="259"/>
    </location>
</feature>
<evidence type="ECO:0000256" key="3">
    <source>
        <dbReference type="SAM" id="MobiDB-lite"/>
    </source>
</evidence>
<evidence type="ECO:0000313" key="6">
    <source>
        <dbReference type="EMBL" id="KAJ4460096.1"/>
    </source>
</evidence>
<name>A0ABQ8UPZ2_9EUKA</name>
<feature type="chain" id="PRO_5045167027" evidence="4">
    <location>
        <begin position="20"/>
        <end position="287"/>
    </location>
</feature>
<feature type="signal peptide" evidence="4">
    <location>
        <begin position="1"/>
        <end position="19"/>
    </location>
</feature>
<feature type="domain" description="MIR" evidence="5">
    <location>
        <begin position="100"/>
        <end position="156"/>
    </location>
</feature>